<organism evidence="3 4">
    <name type="scientific">Oesophagostomum dentatum</name>
    <name type="common">Nodular worm</name>
    <dbReference type="NCBI Taxonomy" id="61180"/>
    <lineage>
        <taxon>Eukaryota</taxon>
        <taxon>Metazoa</taxon>
        <taxon>Ecdysozoa</taxon>
        <taxon>Nematoda</taxon>
        <taxon>Chromadorea</taxon>
        <taxon>Rhabditida</taxon>
        <taxon>Rhabditina</taxon>
        <taxon>Rhabditomorpha</taxon>
        <taxon>Strongyloidea</taxon>
        <taxon>Strongylidae</taxon>
        <taxon>Oesophagostomum</taxon>
    </lineage>
</organism>
<dbReference type="PANTHER" id="PTHR37984">
    <property type="entry name" value="PROTEIN CBG26694"/>
    <property type="match status" value="1"/>
</dbReference>
<protein>
    <recommendedName>
        <fullName evidence="2">Integrase catalytic domain-containing protein</fullName>
    </recommendedName>
</protein>
<sequence>MGSKVAENSREHDSHRRAREPVISGIKYPQYADSMDDEDEDYEEEEPIPYRTRQRKRSREPSLKGGFAKAAVGLKQYSDQGPEFINSILSEVREITGIRQTTTKGYNPRENGMTERAIGTLTRMLRKKTVIPADWDLLATVTFAYNSSPHEAIDDSPFCLLHAFDPNYPTDVIPEDRLSFYHVDLDDYKHELLAAMKLGQKCAKEINEKYVQKMKQAYDKAKKVGKGRLPKVGDRVYIKLPREKASRQYPKLCDPWGGPYRVVEVTDNSALLASINENVDPIRVQHVLIILSPEIDDSPIRTNTRRKTRQKPMRNVQINRICFRSTSGDESDKSALSMFFVRPDRGHEEGIDYDFDCRVRSMTFKDVVPEAEKSIAKLTFRNVFELARLISIFEAERNVDKKRYRMKDRSFAFVTVDGVRKAFVFFKRHLSMYVDR</sequence>
<gene>
    <name evidence="3" type="ORF">OESDEN_03142</name>
</gene>
<reference evidence="3 4" key="1">
    <citation type="submission" date="2014-03" db="EMBL/GenBank/DDBJ databases">
        <title>Draft genome of the hookworm Oesophagostomum dentatum.</title>
        <authorList>
            <person name="Mitreva M."/>
        </authorList>
    </citation>
    <scope>NUCLEOTIDE SEQUENCE [LARGE SCALE GENOMIC DNA]</scope>
    <source>
        <strain evidence="3 4">OD-Hann</strain>
    </source>
</reference>
<feature type="domain" description="Integrase catalytic" evidence="2">
    <location>
        <begin position="77"/>
        <end position="165"/>
    </location>
</feature>
<dbReference type="GO" id="GO:0015074">
    <property type="term" value="P:DNA integration"/>
    <property type="evidence" value="ECO:0007669"/>
    <property type="project" value="InterPro"/>
</dbReference>
<dbReference type="GO" id="GO:0003676">
    <property type="term" value="F:nucleic acid binding"/>
    <property type="evidence" value="ECO:0007669"/>
    <property type="project" value="InterPro"/>
</dbReference>
<dbReference type="Proteomes" id="UP000053660">
    <property type="component" value="Unassembled WGS sequence"/>
</dbReference>
<dbReference type="Gene3D" id="3.30.420.10">
    <property type="entry name" value="Ribonuclease H-like superfamily/Ribonuclease H"/>
    <property type="match status" value="1"/>
</dbReference>
<dbReference type="InterPro" id="IPR012337">
    <property type="entry name" value="RNaseH-like_sf"/>
</dbReference>
<evidence type="ECO:0000313" key="4">
    <source>
        <dbReference type="Proteomes" id="UP000053660"/>
    </source>
</evidence>
<accession>A0A0B1TNA0</accession>
<dbReference type="InterPro" id="IPR001584">
    <property type="entry name" value="Integrase_cat-core"/>
</dbReference>
<dbReference type="AlphaFoldDB" id="A0A0B1TNA0"/>
<keyword evidence="4" id="KW-1185">Reference proteome</keyword>
<evidence type="ECO:0000313" key="3">
    <source>
        <dbReference type="EMBL" id="KHJ96885.1"/>
    </source>
</evidence>
<name>A0A0B1TNA0_OESDE</name>
<dbReference type="SUPFAM" id="SSF53098">
    <property type="entry name" value="Ribonuclease H-like"/>
    <property type="match status" value="1"/>
</dbReference>
<evidence type="ECO:0000259" key="2">
    <source>
        <dbReference type="PROSITE" id="PS50994"/>
    </source>
</evidence>
<dbReference type="PANTHER" id="PTHR37984:SF15">
    <property type="entry name" value="INTEGRASE CATALYTIC DOMAIN-CONTAINING PROTEIN"/>
    <property type="match status" value="1"/>
</dbReference>
<proteinExistence type="predicted"/>
<dbReference type="InterPro" id="IPR036397">
    <property type="entry name" value="RNaseH_sf"/>
</dbReference>
<feature type="region of interest" description="Disordered" evidence="1">
    <location>
        <begin position="1"/>
        <end position="64"/>
    </location>
</feature>
<feature type="compositionally biased region" description="Acidic residues" evidence="1">
    <location>
        <begin position="34"/>
        <end position="47"/>
    </location>
</feature>
<dbReference type="PROSITE" id="PS50994">
    <property type="entry name" value="INTEGRASE"/>
    <property type="match status" value="1"/>
</dbReference>
<dbReference type="OrthoDB" id="5867801at2759"/>
<evidence type="ECO:0000256" key="1">
    <source>
        <dbReference type="SAM" id="MobiDB-lite"/>
    </source>
</evidence>
<dbReference type="EMBL" id="KN549566">
    <property type="protein sequence ID" value="KHJ96885.1"/>
    <property type="molecule type" value="Genomic_DNA"/>
</dbReference>
<dbReference type="InterPro" id="IPR050951">
    <property type="entry name" value="Retrovirus_Pol_polyprotein"/>
</dbReference>